<feature type="transmembrane region" description="Helical" evidence="10">
    <location>
        <begin position="353"/>
        <end position="373"/>
    </location>
</feature>
<evidence type="ECO:0000313" key="11">
    <source>
        <dbReference type="EMBL" id="EIJ42453.1"/>
    </source>
</evidence>
<comment type="function">
    <text evidence="9">Provides the rickettsial cell with host ATP in exchange for rickettsial ADP. This is an obligate exchange system. This energy acquiring activity is an important component of rickettsial parasitism.</text>
</comment>
<dbReference type="GO" id="GO:0016020">
    <property type="term" value="C:membrane"/>
    <property type="evidence" value="ECO:0007669"/>
    <property type="project" value="UniProtKB-SubCell"/>
</dbReference>
<dbReference type="Pfam" id="PF13646">
    <property type="entry name" value="HEAT_2"/>
    <property type="match status" value="1"/>
</dbReference>
<evidence type="ECO:0000256" key="5">
    <source>
        <dbReference type="ARBA" id="ARBA00022741"/>
    </source>
</evidence>
<evidence type="ECO:0000256" key="4">
    <source>
        <dbReference type="ARBA" id="ARBA00022692"/>
    </source>
</evidence>
<dbReference type="Gene3D" id="1.25.10.10">
    <property type="entry name" value="Leucine-rich Repeat Variant"/>
    <property type="match status" value="1"/>
</dbReference>
<keyword evidence="8 10" id="KW-0472">Membrane</keyword>
<evidence type="ECO:0000256" key="2">
    <source>
        <dbReference type="ARBA" id="ARBA00007127"/>
    </source>
</evidence>
<proteinExistence type="inferred from homology"/>
<feature type="transmembrane region" description="Helical" evidence="10">
    <location>
        <begin position="100"/>
        <end position="122"/>
    </location>
</feature>
<protein>
    <recommendedName>
        <fullName evidence="13">ADP,ATP carrier protein</fullName>
    </recommendedName>
</protein>
<feature type="transmembrane region" description="Helical" evidence="10">
    <location>
        <begin position="67"/>
        <end position="88"/>
    </location>
</feature>
<dbReference type="AlphaFoldDB" id="I3CFR0"/>
<keyword evidence="5" id="KW-0547">Nucleotide-binding</keyword>
<evidence type="ECO:0000256" key="8">
    <source>
        <dbReference type="ARBA" id="ARBA00023136"/>
    </source>
</evidence>
<feature type="transmembrane region" description="Helical" evidence="10">
    <location>
        <begin position="158"/>
        <end position="179"/>
    </location>
</feature>
<dbReference type="HOGENOM" id="CLU_011019_0_0_6"/>
<feature type="transmembrane region" description="Helical" evidence="10">
    <location>
        <begin position="246"/>
        <end position="267"/>
    </location>
</feature>
<feature type="transmembrane region" description="Helical" evidence="10">
    <location>
        <begin position="279"/>
        <end position="301"/>
    </location>
</feature>
<comment type="subcellular location">
    <subcellularLocation>
        <location evidence="1">Membrane</location>
        <topology evidence="1">Multi-pass membrane protein</topology>
    </subcellularLocation>
</comment>
<dbReference type="PANTHER" id="PTHR31187">
    <property type="match status" value="1"/>
</dbReference>
<organism evidence="11 12">
    <name type="scientific">Beggiatoa alba B18LD</name>
    <dbReference type="NCBI Taxonomy" id="395493"/>
    <lineage>
        <taxon>Bacteria</taxon>
        <taxon>Pseudomonadati</taxon>
        <taxon>Pseudomonadota</taxon>
        <taxon>Gammaproteobacteria</taxon>
        <taxon>Thiotrichales</taxon>
        <taxon>Thiotrichaceae</taxon>
        <taxon>Beggiatoa</taxon>
    </lineage>
</organism>
<dbReference type="InterPro" id="IPR036259">
    <property type="entry name" value="MFS_trans_sf"/>
</dbReference>
<keyword evidence="6" id="KW-0067">ATP-binding</keyword>
<keyword evidence="12" id="KW-1185">Reference proteome</keyword>
<dbReference type="GO" id="GO:0005471">
    <property type="term" value="F:ATP:ADP antiporter activity"/>
    <property type="evidence" value="ECO:0007669"/>
    <property type="project" value="InterPro"/>
</dbReference>
<feature type="transmembrane region" description="Helical" evidence="10">
    <location>
        <begin position="36"/>
        <end position="55"/>
    </location>
</feature>
<evidence type="ECO:0008006" key="13">
    <source>
        <dbReference type="Google" id="ProtNLM"/>
    </source>
</evidence>
<keyword evidence="3" id="KW-0813">Transport</keyword>
<dbReference type="Proteomes" id="UP000005744">
    <property type="component" value="Unassembled WGS sequence"/>
</dbReference>
<feature type="transmembrane region" description="Helical" evidence="10">
    <location>
        <begin position="208"/>
        <end position="226"/>
    </location>
</feature>
<dbReference type="SUPFAM" id="SSF48371">
    <property type="entry name" value="ARM repeat"/>
    <property type="match status" value="1"/>
</dbReference>
<feature type="transmembrane region" description="Helical" evidence="10">
    <location>
        <begin position="379"/>
        <end position="398"/>
    </location>
</feature>
<evidence type="ECO:0000256" key="9">
    <source>
        <dbReference type="ARBA" id="ARBA00024792"/>
    </source>
</evidence>
<evidence type="ECO:0000256" key="6">
    <source>
        <dbReference type="ARBA" id="ARBA00022840"/>
    </source>
</evidence>
<dbReference type="PANTHER" id="PTHR31187:SF1">
    <property type="entry name" value="ADP,ATP CARRIER PROTEIN 1"/>
    <property type="match status" value="1"/>
</dbReference>
<dbReference type="CDD" id="cd06174">
    <property type="entry name" value="MFS"/>
    <property type="match status" value="1"/>
</dbReference>
<keyword evidence="7 10" id="KW-1133">Transmembrane helix</keyword>
<name>I3CFR0_9GAMM</name>
<gene>
    <name evidence="11" type="ORF">BegalDRAFT_1573</name>
</gene>
<feature type="transmembrane region" description="Helical" evidence="10">
    <location>
        <begin position="129"/>
        <end position="152"/>
    </location>
</feature>
<sequence length="915" mass="102635">MLLLLLLVQSFFNDVSVLFFDTIANTLFLANFGSQQLPYVYILSAFVIVIVGIFYARLEAYLSPTRLLITMMFILLFAVLGFYLFALLSNADSLGMLLMIWRGVHFTLINLVFWALIGFLFNVRQGKRLFGLIIGGEVVGDVLGGITVTQLVSVISTVHLILFSAICIVFSLIFMFYTIHYYAHQFQLNPEEEPEIERKPLHKLWQDHYLKLFFILSIISTIGANFTDFIFYDTVEAAYSSETEIAAFFGTYFAIQGIINLLFTTLLSGKLLTHYGVGLGLIALPTSVLCGLGLASAFAQLETLPHSFFWIIVATTMADVVLRLSLETPTFRILYQPFLSGERLYIQGLRESIVEPLAVGLAGVILLILNNFFHLSGLQIVYINLFILLAWIATAALLRKEYTSVLLSALAKHKLGRGALELHDGSSIAVLQKGLASSRATEVIYCLELLEEIEHQSLIDTLIKLLEHPAPSVRVHVLYKIEKHPIPRALNMVKKCIQQESHSEVIGAGLRTLCALQEAEAVEFVLPYLQHPDTEIKKGAMVGLLRSSGLDGILAAGETLNQLLSSANVEERKFSANVLGNIGITTFYRPLQTLLQDPDIEVRQQAIIATSKLKTVKLIPLLIDNLSHYELRNQVTQVLTQFGEQILPAVEEAFERNLLNNFSRVRLLRVCGRIGGLKIQTFLQKQTAFPAQDVRQQVFESLVNCGYRALGKEARQQTVNLIHQEVANMTALLASVRDIGDASEDALLIRALQQEIKTGLMQTFSLLSFLYPRRTIQRVKAELLLSLPKAFLQERRAYALEALDNLLPQDLKGLIFPFLDDVPPIAQLQRLQNQFPQTALSREQRLLMLLTRPTDKGSTWTRACVLFSIGQNPEPLFYEAVKHNANYTDFVVKETANWVLAKFTHPLDTSIQVAQ</sequence>
<evidence type="ECO:0000256" key="1">
    <source>
        <dbReference type="ARBA" id="ARBA00004141"/>
    </source>
</evidence>
<dbReference type="InterPro" id="IPR016024">
    <property type="entry name" value="ARM-type_fold"/>
</dbReference>
<dbReference type="SUPFAM" id="SSF103473">
    <property type="entry name" value="MFS general substrate transporter"/>
    <property type="match status" value="1"/>
</dbReference>
<dbReference type="GO" id="GO:0005524">
    <property type="term" value="F:ATP binding"/>
    <property type="evidence" value="ECO:0007669"/>
    <property type="project" value="UniProtKB-KW"/>
</dbReference>
<evidence type="ECO:0000256" key="10">
    <source>
        <dbReference type="SAM" id="Phobius"/>
    </source>
</evidence>
<keyword evidence="4 10" id="KW-0812">Transmembrane</keyword>
<evidence type="ECO:0000256" key="3">
    <source>
        <dbReference type="ARBA" id="ARBA00022448"/>
    </source>
</evidence>
<reference evidence="11 12" key="1">
    <citation type="submission" date="2011-11" db="EMBL/GenBank/DDBJ databases">
        <title>Improved High-Quality Draft sequence of Beggiatoa alba B18lD.</title>
        <authorList>
            <consortium name="US DOE Joint Genome Institute"/>
            <person name="Lucas S."/>
            <person name="Han J."/>
            <person name="Lapidus A."/>
            <person name="Cheng J.-F."/>
            <person name="Goodwin L."/>
            <person name="Pitluck S."/>
            <person name="Peters L."/>
            <person name="Mikhailova N."/>
            <person name="Held B."/>
            <person name="Detter J.C."/>
            <person name="Han C."/>
            <person name="Tapia R."/>
            <person name="Land M."/>
            <person name="Hauser L."/>
            <person name="Kyrpides N."/>
            <person name="Ivanova N."/>
            <person name="Pagani I."/>
            <person name="Samuel K."/>
            <person name="Teske A."/>
            <person name="Mueller J."/>
            <person name="Woyke T."/>
        </authorList>
    </citation>
    <scope>NUCLEOTIDE SEQUENCE [LARGE SCALE GENOMIC DNA]</scope>
    <source>
        <strain evidence="11 12">B18LD</strain>
    </source>
</reference>
<evidence type="ECO:0000313" key="12">
    <source>
        <dbReference type="Proteomes" id="UP000005744"/>
    </source>
</evidence>
<dbReference type="InterPro" id="IPR011989">
    <property type="entry name" value="ARM-like"/>
</dbReference>
<dbReference type="InterPro" id="IPR004667">
    <property type="entry name" value="ADP_ATP_car_bac_type"/>
</dbReference>
<accession>I3CFR0</accession>
<dbReference type="eggNOG" id="COG1413">
    <property type="taxonomic scope" value="Bacteria"/>
</dbReference>
<dbReference type="EMBL" id="JH600070">
    <property type="protein sequence ID" value="EIJ42453.1"/>
    <property type="molecule type" value="Genomic_DNA"/>
</dbReference>
<dbReference type="STRING" id="395493.BegalDRAFT_1573"/>
<evidence type="ECO:0000256" key="7">
    <source>
        <dbReference type="ARBA" id="ARBA00022989"/>
    </source>
</evidence>
<comment type="similarity">
    <text evidence="2">Belongs to the ADP/ATP translocase tlc family.</text>
</comment>